<feature type="compositionally biased region" description="Low complexity" evidence="9">
    <location>
        <begin position="1"/>
        <end position="17"/>
    </location>
</feature>
<evidence type="ECO:0000256" key="3">
    <source>
        <dbReference type="ARBA" id="ARBA00022884"/>
    </source>
</evidence>
<gene>
    <name evidence="7 11" type="primary">rpsE</name>
    <name evidence="11" type="ORF">OF376_01270</name>
</gene>
<comment type="caution">
    <text evidence="11">The sequence shown here is derived from an EMBL/GenBank/DDBJ whole genome shotgun (WGS) entry which is preliminary data.</text>
</comment>
<organism evidence="11 12">
    <name type="scientific">Ureaplasma miroungigenitalium</name>
    <dbReference type="NCBI Taxonomy" id="1042321"/>
    <lineage>
        <taxon>Bacteria</taxon>
        <taxon>Bacillati</taxon>
        <taxon>Mycoplasmatota</taxon>
        <taxon>Mycoplasmoidales</taxon>
        <taxon>Mycoplasmoidaceae</taxon>
        <taxon>Ureaplasma</taxon>
    </lineage>
</organism>
<reference evidence="11 12" key="1">
    <citation type="journal article" date="2020" name="Int. J. Syst. Evol. Microbiol.">
        <title>Ureaplasma miroungigenitalium sp. nov. isolated from northern elephant seals (Mirounga angustirostris) and Ureaplasma zalophigenitalium sp. nov. isolated from California sea lions (Zalophus californianus).</title>
        <authorList>
            <person name="Volokhov D.V."/>
            <person name="Gulland F.M."/>
            <person name="Gao Y."/>
            <person name="Chizhikov V.E."/>
        </authorList>
    </citation>
    <scope>NUCLEOTIDE SEQUENCE [LARGE SCALE GENOMIC DNA]</scope>
    <source>
        <strain evidence="11 12">ES3182-GEN</strain>
    </source>
</reference>
<dbReference type="InterPro" id="IPR000851">
    <property type="entry name" value="Ribosomal_uS5"/>
</dbReference>
<evidence type="ECO:0000256" key="7">
    <source>
        <dbReference type="HAMAP-Rule" id="MF_01307"/>
    </source>
</evidence>
<keyword evidence="3 7" id="KW-0694">RNA-binding</keyword>
<evidence type="ECO:0000256" key="9">
    <source>
        <dbReference type="SAM" id="MobiDB-lite"/>
    </source>
</evidence>
<dbReference type="PANTHER" id="PTHR48277">
    <property type="entry name" value="MITOCHONDRIAL RIBOSOMAL PROTEIN S5"/>
    <property type="match status" value="1"/>
</dbReference>
<evidence type="ECO:0000256" key="8">
    <source>
        <dbReference type="RuleBase" id="RU003823"/>
    </source>
</evidence>
<dbReference type="Pfam" id="PF03719">
    <property type="entry name" value="Ribosomal_S5_C"/>
    <property type="match status" value="1"/>
</dbReference>
<dbReference type="NCBIfam" id="TIGR01021">
    <property type="entry name" value="rpsE_bact"/>
    <property type="match status" value="1"/>
</dbReference>
<keyword evidence="5 7" id="KW-0687">Ribonucleoprotein</keyword>
<evidence type="ECO:0000256" key="4">
    <source>
        <dbReference type="ARBA" id="ARBA00022980"/>
    </source>
</evidence>
<dbReference type="PROSITE" id="PS50881">
    <property type="entry name" value="S5_DSRBD"/>
    <property type="match status" value="1"/>
</dbReference>
<evidence type="ECO:0000259" key="10">
    <source>
        <dbReference type="PROSITE" id="PS50881"/>
    </source>
</evidence>
<dbReference type="PROSITE" id="PS00585">
    <property type="entry name" value="RIBOSOMAL_S5"/>
    <property type="match status" value="1"/>
</dbReference>
<name>A0ABT3BMZ1_9BACT</name>
<dbReference type="Gene3D" id="3.30.160.20">
    <property type="match status" value="1"/>
</dbReference>
<dbReference type="Pfam" id="PF00333">
    <property type="entry name" value="Ribosomal_S5"/>
    <property type="match status" value="1"/>
</dbReference>
<evidence type="ECO:0000313" key="12">
    <source>
        <dbReference type="Proteomes" id="UP001208245"/>
    </source>
</evidence>
<evidence type="ECO:0000256" key="6">
    <source>
        <dbReference type="ARBA" id="ARBA00035255"/>
    </source>
</evidence>
<comment type="function">
    <text evidence="7">With S4 and S12 plays an important role in translational accuracy.</text>
</comment>
<comment type="domain">
    <text evidence="7">The N-terminal domain interacts with the head of the 30S subunit; the C-terminal domain interacts with the body and contacts protein S4. The interaction surface between S4 and S5 is involved in control of translational fidelity.</text>
</comment>
<dbReference type="GO" id="GO:0005840">
    <property type="term" value="C:ribosome"/>
    <property type="evidence" value="ECO:0007669"/>
    <property type="project" value="UniProtKB-KW"/>
</dbReference>
<dbReference type="SUPFAM" id="SSF54768">
    <property type="entry name" value="dsRNA-binding domain-like"/>
    <property type="match status" value="1"/>
</dbReference>
<keyword evidence="12" id="KW-1185">Reference proteome</keyword>
<keyword evidence="4 7" id="KW-0689">Ribosomal protein</keyword>
<dbReference type="InterPro" id="IPR014721">
    <property type="entry name" value="Ribsml_uS5_D2-typ_fold_subgr"/>
</dbReference>
<evidence type="ECO:0000313" key="11">
    <source>
        <dbReference type="EMBL" id="MCV3728397.1"/>
    </source>
</evidence>
<comment type="similarity">
    <text evidence="1 7 8">Belongs to the universal ribosomal protein uS5 family.</text>
</comment>
<sequence length="199" mass="21837">MLDTNNQTTNNEVIENENVAEKATTKTHKPRRTNFKRAEQTVSPYEERVVNIKRISKTTKGGRMMRFSALVVIGDKKGTVGYGMGKSNEVPDAIKKAIKNAHNNLVKVKQTKNGSVYHDVYGRHGASKVMLLPAPQGTGIIAGGSVRAVIELAGFTDIYTKSRGSNTAMNVIRATIDGLTKQIKPSEIARLRDKDVKDL</sequence>
<protein>
    <recommendedName>
        <fullName evidence="6 7">Small ribosomal subunit protein uS5</fullName>
    </recommendedName>
</protein>
<dbReference type="PANTHER" id="PTHR48277:SF1">
    <property type="entry name" value="MITOCHONDRIAL RIBOSOMAL PROTEIN S5"/>
    <property type="match status" value="1"/>
</dbReference>
<feature type="compositionally biased region" description="Basic residues" evidence="9">
    <location>
        <begin position="25"/>
        <end position="35"/>
    </location>
</feature>
<keyword evidence="2 7" id="KW-0699">rRNA-binding</keyword>
<feature type="domain" description="S5 DRBM" evidence="10">
    <location>
        <begin position="45"/>
        <end position="108"/>
    </location>
</feature>
<dbReference type="Proteomes" id="UP001208245">
    <property type="component" value="Unassembled WGS sequence"/>
</dbReference>
<feature type="region of interest" description="Disordered" evidence="9">
    <location>
        <begin position="1"/>
        <end position="37"/>
    </location>
</feature>
<evidence type="ECO:0000256" key="5">
    <source>
        <dbReference type="ARBA" id="ARBA00023274"/>
    </source>
</evidence>
<evidence type="ECO:0000256" key="2">
    <source>
        <dbReference type="ARBA" id="ARBA00022730"/>
    </source>
</evidence>
<evidence type="ECO:0000256" key="1">
    <source>
        <dbReference type="ARBA" id="ARBA00008945"/>
    </source>
</evidence>
<dbReference type="InterPro" id="IPR005324">
    <property type="entry name" value="Ribosomal_uS5_C"/>
</dbReference>
<dbReference type="InterPro" id="IPR018192">
    <property type="entry name" value="Ribosomal_uS5_N_CS"/>
</dbReference>
<dbReference type="InterPro" id="IPR013810">
    <property type="entry name" value="Ribosomal_uS5_N"/>
</dbReference>
<comment type="function">
    <text evidence="7">Located at the back of the 30S subunit body where it stabilizes the conformation of the head with respect to the body.</text>
</comment>
<comment type="subunit">
    <text evidence="7">Part of the 30S ribosomal subunit. Contacts proteins S4 and S8.</text>
</comment>
<dbReference type="RefSeq" id="WP_263821718.1">
    <property type="nucleotide sequence ID" value="NZ_JAOXHK010000002.1"/>
</dbReference>
<dbReference type="InterPro" id="IPR020568">
    <property type="entry name" value="Ribosomal_Su5_D2-typ_SF"/>
</dbReference>
<dbReference type="Gene3D" id="3.30.230.10">
    <property type="match status" value="1"/>
</dbReference>
<dbReference type="EMBL" id="JAOXHL010000001">
    <property type="protein sequence ID" value="MCV3728397.1"/>
    <property type="molecule type" value="Genomic_DNA"/>
</dbReference>
<dbReference type="InterPro" id="IPR005712">
    <property type="entry name" value="Ribosomal_uS5_bac-type"/>
</dbReference>
<accession>A0ABT3BMZ1</accession>
<dbReference type="HAMAP" id="MF_01307_B">
    <property type="entry name" value="Ribosomal_uS5_B"/>
    <property type="match status" value="1"/>
</dbReference>
<proteinExistence type="inferred from homology"/>
<dbReference type="SUPFAM" id="SSF54211">
    <property type="entry name" value="Ribosomal protein S5 domain 2-like"/>
    <property type="match status" value="1"/>
</dbReference>